<accession>A0AAV7VXW6</accession>
<comment type="caution">
    <text evidence="2">The sequence shown here is derived from an EMBL/GenBank/DDBJ whole genome shotgun (WGS) entry which is preliminary data.</text>
</comment>
<dbReference type="EMBL" id="JANPWB010000002">
    <property type="protein sequence ID" value="KAJ1206553.1"/>
    <property type="molecule type" value="Genomic_DNA"/>
</dbReference>
<dbReference type="AlphaFoldDB" id="A0AAV7VXW6"/>
<feature type="region of interest" description="Disordered" evidence="1">
    <location>
        <begin position="1"/>
        <end position="76"/>
    </location>
</feature>
<organism evidence="2 3">
    <name type="scientific">Pleurodeles waltl</name>
    <name type="common">Iberian ribbed newt</name>
    <dbReference type="NCBI Taxonomy" id="8319"/>
    <lineage>
        <taxon>Eukaryota</taxon>
        <taxon>Metazoa</taxon>
        <taxon>Chordata</taxon>
        <taxon>Craniata</taxon>
        <taxon>Vertebrata</taxon>
        <taxon>Euteleostomi</taxon>
        <taxon>Amphibia</taxon>
        <taxon>Batrachia</taxon>
        <taxon>Caudata</taxon>
        <taxon>Salamandroidea</taxon>
        <taxon>Salamandridae</taxon>
        <taxon>Pleurodelinae</taxon>
        <taxon>Pleurodeles</taxon>
    </lineage>
</organism>
<reference evidence="2" key="1">
    <citation type="journal article" date="2022" name="bioRxiv">
        <title>Sequencing and chromosome-scale assembly of the giantPleurodeles waltlgenome.</title>
        <authorList>
            <person name="Brown T."/>
            <person name="Elewa A."/>
            <person name="Iarovenko S."/>
            <person name="Subramanian E."/>
            <person name="Araus A.J."/>
            <person name="Petzold A."/>
            <person name="Susuki M."/>
            <person name="Suzuki K.-i.T."/>
            <person name="Hayashi T."/>
            <person name="Toyoda A."/>
            <person name="Oliveira C."/>
            <person name="Osipova E."/>
            <person name="Leigh N.D."/>
            <person name="Simon A."/>
            <person name="Yun M.H."/>
        </authorList>
    </citation>
    <scope>NUCLEOTIDE SEQUENCE</scope>
    <source>
        <strain evidence="2">20211129_DDA</strain>
        <tissue evidence="2">Liver</tissue>
    </source>
</reference>
<gene>
    <name evidence="2" type="ORF">NDU88_001956</name>
</gene>
<evidence type="ECO:0000256" key="1">
    <source>
        <dbReference type="SAM" id="MobiDB-lite"/>
    </source>
</evidence>
<dbReference type="Proteomes" id="UP001066276">
    <property type="component" value="Chromosome 1_2"/>
</dbReference>
<name>A0AAV7VXW6_PLEWA</name>
<protein>
    <submittedName>
        <fullName evidence="2">Uncharacterized protein</fullName>
    </submittedName>
</protein>
<proteinExistence type="predicted"/>
<sequence>MGRYPRHMMGRWGDTRDAEMGRYPRRGDGEIPATHESNGEIPATHDGEMGRYPRHMNPMGRYPRHMMGRWGDTRDT</sequence>
<evidence type="ECO:0000313" key="3">
    <source>
        <dbReference type="Proteomes" id="UP001066276"/>
    </source>
</evidence>
<evidence type="ECO:0000313" key="2">
    <source>
        <dbReference type="EMBL" id="KAJ1206553.1"/>
    </source>
</evidence>
<feature type="compositionally biased region" description="Basic and acidic residues" evidence="1">
    <location>
        <begin position="13"/>
        <end position="29"/>
    </location>
</feature>
<keyword evidence="3" id="KW-1185">Reference proteome</keyword>